<dbReference type="InterPro" id="IPR001471">
    <property type="entry name" value="AP2/ERF_dom"/>
</dbReference>
<evidence type="ECO:0000256" key="1">
    <source>
        <dbReference type="ARBA" id="ARBA00004123"/>
    </source>
</evidence>
<dbReference type="FunFam" id="3.30.730.10:FF:000001">
    <property type="entry name" value="Ethylene-responsive transcription factor 2"/>
    <property type="match status" value="1"/>
</dbReference>
<name>A0AAV0E0Z4_9ASTE</name>
<comment type="caution">
    <text evidence="9">The sequence shown here is derived from an EMBL/GenBank/DDBJ whole genome shotgun (WGS) entry which is preliminary data.</text>
</comment>
<evidence type="ECO:0000256" key="5">
    <source>
        <dbReference type="ARBA" id="ARBA00023163"/>
    </source>
</evidence>
<evidence type="ECO:0000256" key="3">
    <source>
        <dbReference type="ARBA" id="ARBA00023015"/>
    </source>
</evidence>
<evidence type="ECO:0000313" key="10">
    <source>
        <dbReference type="Proteomes" id="UP001152523"/>
    </source>
</evidence>
<keyword evidence="6" id="KW-0539">Nucleus</keyword>
<feature type="domain" description="AP2/ERF" evidence="8">
    <location>
        <begin position="127"/>
        <end position="184"/>
    </location>
</feature>
<dbReference type="Gene3D" id="3.30.730.10">
    <property type="entry name" value="AP2/ERF domain"/>
    <property type="match status" value="1"/>
</dbReference>
<proteinExistence type="predicted"/>
<organism evidence="9 10">
    <name type="scientific">Cuscuta epithymum</name>
    <dbReference type="NCBI Taxonomy" id="186058"/>
    <lineage>
        <taxon>Eukaryota</taxon>
        <taxon>Viridiplantae</taxon>
        <taxon>Streptophyta</taxon>
        <taxon>Embryophyta</taxon>
        <taxon>Tracheophyta</taxon>
        <taxon>Spermatophyta</taxon>
        <taxon>Magnoliopsida</taxon>
        <taxon>eudicotyledons</taxon>
        <taxon>Gunneridae</taxon>
        <taxon>Pentapetalae</taxon>
        <taxon>asterids</taxon>
        <taxon>lamiids</taxon>
        <taxon>Solanales</taxon>
        <taxon>Convolvulaceae</taxon>
        <taxon>Cuscuteae</taxon>
        <taxon>Cuscuta</taxon>
        <taxon>Cuscuta subgen. Cuscuta</taxon>
    </lineage>
</organism>
<dbReference type="AlphaFoldDB" id="A0AAV0E0Z4"/>
<evidence type="ECO:0000256" key="4">
    <source>
        <dbReference type="ARBA" id="ARBA00023125"/>
    </source>
</evidence>
<dbReference type="GO" id="GO:0006952">
    <property type="term" value="P:defense response"/>
    <property type="evidence" value="ECO:0007669"/>
    <property type="project" value="UniProtKB-KW"/>
</dbReference>
<evidence type="ECO:0000259" key="8">
    <source>
        <dbReference type="PROSITE" id="PS51032"/>
    </source>
</evidence>
<dbReference type="Pfam" id="PF00847">
    <property type="entry name" value="AP2"/>
    <property type="match status" value="1"/>
</dbReference>
<feature type="region of interest" description="Disordered" evidence="7">
    <location>
        <begin position="98"/>
        <end position="133"/>
    </location>
</feature>
<feature type="compositionally biased region" description="Basic and acidic residues" evidence="7">
    <location>
        <begin position="231"/>
        <end position="240"/>
    </location>
</feature>
<gene>
    <name evidence="9" type="ORF">CEPIT_LOCUS20672</name>
</gene>
<dbReference type="InterPro" id="IPR016177">
    <property type="entry name" value="DNA-bd_dom_sf"/>
</dbReference>
<keyword evidence="10" id="KW-1185">Reference proteome</keyword>
<dbReference type="EMBL" id="CAMAPF010000221">
    <property type="protein sequence ID" value="CAH9114309.1"/>
    <property type="molecule type" value="Genomic_DNA"/>
</dbReference>
<feature type="region of interest" description="Disordered" evidence="7">
    <location>
        <begin position="21"/>
        <end position="53"/>
    </location>
</feature>
<protein>
    <recommendedName>
        <fullName evidence="8">AP2/ERF domain-containing protein</fullName>
    </recommendedName>
</protein>
<accession>A0AAV0E0Z4</accession>
<dbReference type="SUPFAM" id="SSF54171">
    <property type="entry name" value="DNA-binding domain"/>
    <property type="match status" value="1"/>
</dbReference>
<dbReference type="GO" id="GO:0005634">
    <property type="term" value="C:nucleus"/>
    <property type="evidence" value="ECO:0007669"/>
    <property type="project" value="UniProtKB-SubCell"/>
</dbReference>
<keyword evidence="5" id="KW-0804">Transcription</keyword>
<feature type="region of interest" description="Disordered" evidence="7">
    <location>
        <begin position="194"/>
        <end position="240"/>
    </location>
</feature>
<dbReference type="GO" id="GO:0003700">
    <property type="term" value="F:DNA-binding transcription factor activity"/>
    <property type="evidence" value="ECO:0007669"/>
    <property type="project" value="InterPro"/>
</dbReference>
<dbReference type="InterPro" id="IPR036955">
    <property type="entry name" value="AP2/ERF_dom_sf"/>
</dbReference>
<dbReference type="SMART" id="SM00380">
    <property type="entry name" value="AP2"/>
    <property type="match status" value="1"/>
</dbReference>
<comment type="subcellular location">
    <subcellularLocation>
        <location evidence="1">Nucleus</location>
    </subcellularLocation>
</comment>
<evidence type="ECO:0000256" key="7">
    <source>
        <dbReference type="SAM" id="MobiDB-lite"/>
    </source>
</evidence>
<evidence type="ECO:0000256" key="2">
    <source>
        <dbReference type="ARBA" id="ARBA00022821"/>
    </source>
</evidence>
<evidence type="ECO:0000313" key="9">
    <source>
        <dbReference type="EMBL" id="CAH9114309.1"/>
    </source>
</evidence>
<dbReference type="PRINTS" id="PR00367">
    <property type="entry name" value="ETHRSPELEMNT"/>
</dbReference>
<keyword evidence="2" id="KW-0611">Plant defense</keyword>
<evidence type="ECO:0000256" key="6">
    <source>
        <dbReference type="ARBA" id="ARBA00023242"/>
    </source>
</evidence>
<dbReference type="PROSITE" id="PS51032">
    <property type="entry name" value="AP2_ERF"/>
    <property type="match status" value="1"/>
</dbReference>
<sequence length="315" mass="34177">MHQHSSLPMIPLKARFLHSPAAGEAPGKLPERSVPVKKHDQGSNRRRGSMGGSCRKIVRIVVTDGDATDSSGDEGASVGRKVKRYVREINLVPPEKFAGKEATPVKARKRRSSNRRFSGGSDDSRKKFRGVRQRPWGRWAAEIRDPTRGKRLWLGTFDTPEEAAAVYDRAAVMLKGSAAVTNFPTAVNVLPDTGPTSNDVAAPLSPSVSRQPSSTPSPGPPNADVSLTESDASKHDDPLSPRSVLRLDDFTAFVNGPLVDFDSYDFGFDFSFGSPGFGLSEKHVAEEFGEFDFDDFALPPCSHLSGTVDARVPLF</sequence>
<keyword evidence="3" id="KW-0805">Transcription regulation</keyword>
<dbReference type="InterPro" id="IPR050913">
    <property type="entry name" value="AP2/ERF_ERF"/>
</dbReference>
<dbReference type="CDD" id="cd00018">
    <property type="entry name" value="AP2"/>
    <property type="match status" value="1"/>
</dbReference>
<dbReference type="PANTHER" id="PTHR31194:SF166">
    <property type="entry name" value="PATHOGENESIS-RELATED GENES TRANSCRIPTIONAL ACTIVATOR PTI6"/>
    <property type="match status" value="1"/>
</dbReference>
<reference evidence="9" key="1">
    <citation type="submission" date="2022-07" db="EMBL/GenBank/DDBJ databases">
        <authorList>
            <person name="Macas J."/>
            <person name="Novak P."/>
            <person name="Neumann P."/>
        </authorList>
    </citation>
    <scope>NUCLEOTIDE SEQUENCE</scope>
</reference>
<dbReference type="Proteomes" id="UP001152523">
    <property type="component" value="Unassembled WGS sequence"/>
</dbReference>
<keyword evidence="4" id="KW-0238">DNA-binding</keyword>
<dbReference type="PANTHER" id="PTHR31194">
    <property type="entry name" value="SHN SHINE , DNA BINDING / TRANSCRIPTION FACTOR"/>
    <property type="match status" value="1"/>
</dbReference>
<dbReference type="GO" id="GO:0003677">
    <property type="term" value="F:DNA binding"/>
    <property type="evidence" value="ECO:0007669"/>
    <property type="project" value="UniProtKB-KW"/>
</dbReference>